<gene>
    <name evidence="2" type="ORF">A4A49_63730</name>
</gene>
<evidence type="ECO:0000313" key="3">
    <source>
        <dbReference type="Proteomes" id="UP000187609"/>
    </source>
</evidence>
<feature type="region of interest" description="Disordered" evidence="1">
    <location>
        <begin position="101"/>
        <end position="152"/>
    </location>
</feature>
<dbReference type="OMA" id="RTTEMSP"/>
<evidence type="ECO:0000256" key="1">
    <source>
        <dbReference type="SAM" id="MobiDB-lite"/>
    </source>
</evidence>
<dbReference type="Gramene" id="OIT22966">
    <property type="protein sequence ID" value="OIT22966"/>
    <property type="gene ID" value="A4A49_63730"/>
</dbReference>
<feature type="compositionally biased region" description="Polar residues" evidence="1">
    <location>
        <begin position="106"/>
        <end position="116"/>
    </location>
</feature>
<feature type="compositionally biased region" description="Pro residues" evidence="1">
    <location>
        <begin position="210"/>
        <end position="220"/>
    </location>
</feature>
<dbReference type="AlphaFoldDB" id="A0A1J6K0X3"/>
<name>A0A1J6K0X3_NICAT</name>
<dbReference type="Gene3D" id="2.40.70.10">
    <property type="entry name" value="Acid Proteases"/>
    <property type="match status" value="1"/>
</dbReference>
<feature type="region of interest" description="Disordered" evidence="1">
    <location>
        <begin position="199"/>
        <end position="224"/>
    </location>
</feature>
<dbReference type="InterPro" id="IPR032567">
    <property type="entry name" value="RTL1-rel"/>
</dbReference>
<accession>A0A1J6K0X3</accession>
<evidence type="ECO:0000313" key="2">
    <source>
        <dbReference type="EMBL" id="OIT22966.1"/>
    </source>
</evidence>
<protein>
    <recommendedName>
        <fullName evidence="4">Retrotransposon gag domain-containing protein</fullName>
    </recommendedName>
</protein>
<reference evidence="2" key="1">
    <citation type="submission" date="2016-11" db="EMBL/GenBank/DDBJ databases">
        <title>The genome of Nicotiana attenuata.</title>
        <authorList>
            <person name="Xu S."/>
            <person name="Brockmoeller T."/>
            <person name="Gaquerel E."/>
            <person name="Navarro A."/>
            <person name="Kuhl H."/>
            <person name="Gase K."/>
            <person name="Ling Z."/>
            <person name="Zhou W."/>
            <person name="Kreitzer C."/>
            <person name="Stanke M."/>
            <person name="Tang H."/>
            <person name="Lyons E."/>
            <person name="Pandey P."/>
            <person name="Pandey S.P."/>
            <person name="Timmermann B."/>
            <person name="Baldwin I.T."/>
        </authorList>
    </citation>
    <scope>NUCLEOTIDE SEQUENCE [LARGE SCALE GENOMIC DNA]</scope>
    <source>
        <strain evidence="2">UT</strain>
    </source>
</reference>
<proteinExistence type="predicted"/>
<comment type="caution">
    <text evidence="2">The sequence shown here is derived from an EMBL/GenBank/DDBJ whole genome shotgun (WGS) entry which is preliminary data.</text>
</comment>
<feature type="non-terminal residue" evidence="2">
    <location>
        <position position="305"/>
    </location>
</feature>
<organism evidence="2 3">
    <name type="scientific">Nicotiana attenuata</name>
    <name type="common">Coyote tobacco</name>
    <dbReference type="NCBI Taxonomy" id="49451"/>
    <lineage>
        <taxon>Eukaryota</taxon>
        <taxon>Viridiplantae</taxon>
        <taxon>Streptophyta</taxon>
        <taxon>Embryophyta</taxon>
        <taxon>Tracheophyta</taxon>
        <taxon>Spermatophyta</taxon>
        <taxon>Magnoliopsida</taxon>
        <taxon>eudicotyledons</taxon>
        <taxon>Gunneridae</taxon>
        <taxon>Pentapetalae</taxon>
        <taxon>asterids</taxon>
        <taxon>lamiids</taxon>
        <taxon>Solanales</taxon>
        <taxon>Solanaceae</taxon>
        <taxon>Nicotianoideae</taxon>
        <taxon>Nicotianeae</taxon>
        <taxon>Nicotiana</taxon>
    </lineage>
</organism>
<dbReference type="PANTHER" id="PTHR15503">
    <property type="entry name" value="LDOC1 RELATED"/>
    <property type="match status" value="1"/>
</dbReference>
<sequence length="305" mass="33780">KPAPIDLPKFDRINAESWTLQANQYFDRYHSLLAKLQMTTSVHDYLSQFEKLANRTTEMSPPMLKHCFTSGLHPDIKADVLSFRPVDLNEAIGLAFLQEQKHMAQPKSSPRPTSFSKPPVFSPTHQTTPYPKLNQPPSLSSHSPSASLPGVGRVPFKKLTQAEIQRKRELNLCFNCDEKYQKGHRCSSQPQLFLLLPEDNPTDNTIFDNSPPPSDSPQPDTPLESPSLLTISLHAFAGGLSPSTLRFTAVVKGNPVQVLIDGGSTHNFMHPRTAKKFKLPVEPASAFSVLVGNGQTLSCLGVIYR</sequence>
<dbReference type="PANTHER" id="PTHR15503:SF22">
    <property type="entry name" value="TRANSPOSON TY3-I GAG POLYPROTEIN"/>
    <property type="match status" value="1"/>
</dbReference>
<dbReference type="EMBL" id="MJEQ01003399">
    <property type="protein sequence ID" value="OIT22966.1"/>
    <property type="molecule type" value="Genomic_DNA"/>
</dbReference>
<dbReference type="InterPro" id="IPR021109">
    <property type="entry name" value="Peptidase_aspartic_dom_sf"/>
</dbReference>
<keyword evidence="3" id="KW-1185">Reference proteome</keyword>
<evidence type="ECO:0008006" key="4">
    <source>
        <dbReference type="Google" id="ProtNLM"/>
    </source>
</evidence>
<feature type="non-terminal residue" evidence="2">
    <location>
        <position position="1"/>
    </location>
</feature>
<feature type="compositionally biased region" description="Low complexity" evidence="1">
    <location>
        <begin position="136"/>
        <end position="149"/>
    </location>
</feature>
<dbReference type="CDD" id="cd00303">
    <property type="entry name" value="retropepsin_like"/>
    <property type="match status" value="1"/>
</dbReference>
<dbReference type="Proteomes" id="UP000187609">
    <property type="component" value="Unassembled WGS sequence"/>
</dbReference>